<dbReference type="PROSITE" id="PS00463">
    <property type="entry name" value="ZN2_CY6_FUNGAL_1"/>
    <property type="match status" value="1"/>
</dbReference>
<dbReference type="AlphaFoldDB" id="A0A2S5B7E6"/>
<evidence type="ECO:0000256" key="8">
    <source>
        <dbReference type="SAM" id="MobiDB-lite"/>
    </source>
</evidence>
<dbReference type="GO" id="GO:0003677">
    <property type="term" value="F:DNA binding"/>
    <property type="evidence" value="ECO:0007669"/>
    <property type="project" value="UniProtKB-KW"/>
</dbReference>
<feature type="domain" description="Zn(2)-C6 fungal-type" evidence="9">
    <location>
        <begin position="29"/>
        <end position="56"/>
    </location>
</feature>
<dbReference type="PANTHER" id="PTHR31313:SF86">
    <property type="entry name" value="ZN(2)-C6 FUNGAL-TYPE DOMAIN-CONTAINING PROTEIN"/>
    <property type="match status" value="1"/>
</dbReference>
<reference evidence="10 11" key="1">
    <citation type="journal article" date="2018" name="Front. Microbiol.">
        <title>Prospects for Fungal Bioremediation of Acidic Radioactive Waste Sites: Characterization and Genome Sequence of Rhodotorula taiwanensis MD1149.</title>
        <authorList>
            <person name="Tkavc R."/>
            <person name="Matrosova V.Y."/>
            <person name="Grichenko O.E."/>
            <person name="Gostincar C."/>
            <person name="Volpe R.P."/>
            <person name="Klimenkova P."/>
            <person name="Gaidamakova E.K."/>
            <person name="Zhou C.E."/>
            <person name="Stewart B.J."/>
            <person name="Lyman M.G."/>
            <person name="Malfatti S.A."/>
            <person name="Rubinfeld B."/>
            <person name="Courtot M."/>
            <person name="Singh J."/>
            <person name="Dalgard C.L."/>
            <person name="Hamilton T."/>
            <person name="Frey K.G."/>
            <person name="Gunde-Cimerman N."/>
            <person name="Dugan L."/>
            <person name="Daly M.J."/>
        </authorList>
    </citation>
    <scope>NUCLEOTIDE SEQUENCE [LARGE SCALE GENOMIC DNA]</scope>
    <source>
        <strain evidence="10 11">MD1149</strain>
    </source>
</reference>
<dbReference type="SMART" id="SM00066">
    <property type="entry name" value="GAL4"/>
    <property type="match status" value="1"/>
</dbReference>
<dbReference type="InterPro" id="IPR007219">
    <property type="entry name" value="XnlR_reg_dom"/>
</dbReference>
<dbReference type="STRING" id="741276.A0A2S5B7E6"/>
<evidence type="ECO:0000256" key="6">
    <source>
        <dbReference type="ARBA" id="ARBA00023163"/>
    </source>
</evidence>
<keyword evidence="4" id="KW-0805">Transcription regulation</keyword>
<feature type="compositionally biased region" description="Basic and acidic residues" evidence="8">
    <location>
        <begin position="141"/>
        <end position="150"/>
    </location>
</feature>
<keyword evidence="3" id="KW-0862">Zinc</keyword>
<dbReference type="EMBL" id="PJQD01000048">
    <property type="protein sequence ID" value="POY72651.1"/>
    <property type="molecule type" value="Genomic_DNA"/>
</dbReference>
<dbReference type="Pfam" id="PF04082">
    <property type="entry name" value="Fungal_trans"/>
    <property type="match status" value="1"/>
</dbReference>
<dbReference type="SMART" id="SM00906">
    <property type="entry name" value="Fungal_trans"/>
    <property type="match status" value="1"/>
</dbReference>
<dbReference type="GO" id="GO:0005634">
    <property type="term" value="C:nucleus"/>
    <property type="evidence" value="ECO:0007669"/>
    <property type="project" value="UniProtKB-SubCell"/>
</dbReference>
<dbReference type="SUPFAM" id="SSF57701">
    <property type="entry name" value="Zn2/Cys6 DNA-binding domain"/>
    <property type="match status" value="1"/>
</dbReference>
<comment type="subcellular location">
    <subcellularLocation>
        <location evidence="1">Nucleus</location>
    </subcellularLocation>
</comment>
<dbReference type="CDD" id="cd12148">
    <property type="entry name" value="fungal_TF_MHR"/>
    <property type="match status" value="1"/>
</dbReference>
<evidence type="ECO:0000256" key="5">
    <source>
        <dbReference type="ARBA" id="ARBA00023125"/>
    </source>
</evidence>
<evidence type="ECO:0000256" key="3">
    <source>
        <dbReference type="ARBA" id="ARBA00022833"/>
    </source>
</evidence>
<evidence type="ECO:0000256" key="1">
    <source>
        <dbReference type="ARBA" id="ARBA00004123"/>
    </source>
</evidence>
<keyword evidence="11" id="KW-1185">Reference proteome</keyword>
<evidence type="ECO:0000256" key="4">
    <source>
        <dbReference type="ARBA" id="ARBA00023015"/>
    </source>
</evidence>
<dbReference type="GO" id="GO:0008270">
    <property type="term" value="F:zinc ion binding"/>
    <property type="evidence" value="ECO:0007669"/>
    <property type="project" value="InterPro"/>
</dbReference>
<organism evidence="10 11">
    <name type="scientific">Rhodotorula taiwanensis</name>
    <dbReference type="NCBI Taxonomy" id="741276"/>
    <lineage>
        <taxon>Eukaryota</taxon>
        <taxon>Fungi</taxon>
        <taxon>Dikarya</taxon>
        <taxon>Basidiomycota</taxon>
        <taxon>Pucciniomycotina</taxon>
        <taxon>Microbotryomycetes</taxon>
        <taxon>Sporidiobolales</taxon>
        <taxon>Sporidiobolaceae</taxon>
        <taxon>Rhodotorula</taxon>
    </lineage>
</organism>
<name>A0A2S5B7E6_9BASI</name>
<dbReference type="InterPro" id="IPR051615">
    <property type="entry name" value="Transcr_Regulatory_Elem"/>
</dbReference>
<keyword evidence="5" id="KW-0238">DNA-binding</keyword>
<feature type="region of interest" description="Disordered" evidence="8">
    <location>
        <begin position="1"/>
        <end position="25"/>
    </location>
</feature>
<dbReference type="CDD" id="cd00067">
    <property type="entry name" value="GAL4"/>
    <property type="match status" value="1"/>
</dbReference>
<dbReference type="OrthoDB" id="2123952at2759"/>
<feature type="compositionally biased region" description="Polar residues" evidence="8">
    <location>
        <begin position="1"/>
        <end position="12"/>
    </location>
</feature>
<evidence type="ECO:0000256" key="7">
    <source>
        <dbReference type="ARBA" id="ARBA00023242"/>
    </source>
</evidence>
<dbReference type="Gene3D" id="4.10.240.10">
    <property type="entry name" value="Zn(2)-C6 fungal-type DNA-binding domain"/>
    <property type="match status" value="1"/>
</dbReference>
<accession>A0A2S5B7E6</accession>
<dbReference type="Proteomes" id="UP000237144">
    <property type="component" value="Unassembled WGS sequence"/>
</dbReference>
<comment type="caution">
    <text evidence="10">The sequence shown here is derived from an EMBL/GenBank/DDBJ whole genome shotgun (WGS) entry which is preliminary data.</text>
</comment>
<dbReference type="GO" id="GO:0006351">
    <property type="term" value="P:DNA-templated transcription"/>
    <property type="evidence" value="ECO:0007669"/>
    <property type="project" value="InterPro"/>
</dbReference>
<sequence length="750" mass="81683">MVASDQSVSPSGTDDRGPSKKRKMRPRVSCGFCRRRKLKCNLETPCSSCLAHNEVCEPLQRSDKPRPTHSRIAQLEEEVNTLQAFLNRLALGTSEQRAIELDEWHKTGIVPGASGTTTTAAAAVASAATVSSTHESPAMSDTRHASDGEIRDPISRLHIDSSSGHATSHGPTSAFFDGSFASASAGRQLLSDSDIKSRLMTFNAEQRHQEMIALATGKLDFDGVAPELAMHLLALHWNRQHHAFLVTYRPLFMRDMSCGGPYFSKLLLNAIYFSVAKFSKRPEVFDDVDDPRTAGLRFLRRVKELLGEALDKSRIPTIQALLLLSSSLFALGWQSAPWVYSGIAFRMLSDLGLNHDWRSRVVKGGEVEPADLEIRRRLVWAAFVFDKIISLYQGRAVTLHEFDIKVPAVFLDLYEEQEPWTPFAFSSIGTYTSSPSYSVSTFKELCSLSVIMGRIINTFYAERICPDPLQQLAALNASLAEWSENLPSYLKYDPSDGVAPVPPPHVLSLYSMYYTLTVLVNRPFLESGHLQSLHAPVAGDCWSRCETAAMKATAILIRYRETFALNRAPYLIAYSTYIAATIMVRTAAQQGPSSDAARCLEICINGLQENAHVNTGARKTLAIIQGLVERLNVARSGEAIDQHAHEAARAGGGVGGAGGGGGNGQPMALPSHSGSSVDIDAIMNSFNFNQGMWNLPLYNDPAAAAAAAAAASSSNTWPQDSLFGISLLGWPGETGGPLDENWMGYQGPPT</sequence>
<evidence type="ECO:0000256" key="2">
    <source>
        <dbReference type="ARBA" id="ARBA00022723"/>
    </source>
</evidence>
<dbReference type="PANTHER" id="PTHR31313">
    <property type="entry name" value="TY1 ENHANCER ACTIVATOR"/>
    <property type="match status" value="1"/>
</dbReference>
<protein>
    <recommendedName>
        <fullName evidence="9">Zn(2)-C6 fungal-type domain-containing protein</fullName>
    </recommendedName>
</protein>
<keyword evidence="7" id="KW-0539">Nucleus</keyword>
<evidence type="ECO:0000259" key="9">
    <source>
        <dbReference type="PROSITE" id="PS50048"/>
    </source>
</evidence>
<dbReference type="InterPro" id="IPR036864">
    <property type="entry name" value="Zn2-C6_fun-type_DNA-bd_sf"/>
</dbReference>
<evidence type="ECO:0000313" key="10">
    <source>
        <dbReference type="EMBL" id="POY72651.1"/>
    </source>
</evidence>
<evidence type="ECO:0000313" key="11">
    <source>
        <dbReference type="Proteomes" id="UP000237144"/>
    </source>
</evidence>
<feature type="region of interest" description="Disordered" evidence="8">
    <location>
        <begin position="129"/>
        <end position="150"/>
    </location>
</feature>
<dbReference type="Pfam" id="PF00172">
    <property type="entry name" value="Zn_clus"/>
    <property type="match status" value="1"/>
</dbReference>
<keyword evidence="6" id="KW-0804">Transcription</keyword>
<proteinExistence type="predicted"/>
<keyword evidence="2" id="KW-0479">Metal-binding</keyword>
<dbReference type="InterPro" id="IPR001138">
    <property type="entry name" value="Zn2Cys6_DnaBD"/>
</dbReference>
<dbReference type="PROSITE" id="PS50048">
    <property type="entry name" value="ZN2_CY6_FUNGAL_2"/>
    <property type="match status" value="1"/>
</dbReference>
<dbReference type="GO" id="GO:0000981">
    <property type="term" value="F:DNA-binding transcription factor activity, RNA polymerase II-specific"/>
    <property type="evidence" value="ECO:0007669"/>
    <property type="project" value="InterPro"/>
</dbReference>
<gene>
    <name evidence="10" type="ORF">BMF94_4479</name>
</gene>